<evidence type="ECO:0000256" key="3">
    <source>
        <dbReference type="ARBA" id="ARBA00022989"/>
    </source>
</evidence>
<feature type="transmembrane region" description="Helical" evidence="6">
    <location>
        <begin position="177"/>
        <end position="195"/>
    </location>
</feature>
<keyword evidence="8" id="KW-0378">Hydrolase</keyword>
<comment type="subcellular location">
    <subcellularLocation>
        <location evidence="1">Membrane</location>
        <topology evidence="1">Multi-pass membrane protein</topology>
    </subcellularLocation>
</comment>
<keyword evidence="4 6" id="KW-0472">Membrane</keyword>
<dbReference type="Pfam" id="PF01694">
    <property type="entry name" value="Rhomboid"/>
    <property type="match status" value="1"/>
</dbReference>
<dbReference type="GO" id="GO:0016020">
    <property type="term" value="C:membrane"/>
    <property type="evidence" value="ECO:0007669"/>
    <property type="project" value="UniProtKB-SubCell"/>
</dbReference>
<feature type="transmembrane region" description="Helical" evidence="6">
    <location>
        <begin position="151"/>
        <end position="171"/>
    </location>
</feature>
<keyword evidence="8" id="KW-0645">Protease</keyword>
<accession>A0AAW3ZKZ4</accession>
<dbReference type="PANTHER" id="PTHR43731:SF9">
    <property type="entry name" value="SLR1461 PROTEIN"/>
    <property type="match status" value="1"/>
</dbReference>
<evidence type="ECO:0000259" key="7">
    <source>
        <dbReference type="Pfam" id="PF01694"/>
    </source>
</evidence>
<dbReference type="GO" id="GO:0004252">
    <property type="term" value="F:serine-type endopeptidase activity"/>
    <property type="evidence" value="ECO:0007669"/>
    <property type="project" value="InterPro"/>
</dbReference>
<evidence type="ECO:0000256" key="5">
    <source>
        <dbReference type="SAM" id="MobiDB-lite"/>
    </source>
</evidence>
<evidence type="ECO:0000256" key="1">
    <source>
        <dbReference type="ARBA" id="ARBA00004141"/>
    </source>
</evidence>
<reference evidence="8 9" key="1">
    <citation type="submission" date="2020-09" db="EMBL/GenBank/DDBJ databases">
        <title>Pseudoxanthomonas sp. CAU 1598 isolated from sand of Yaerae Beach.</title>
        <authorList>
            <person name="Kim W."/>
        </authorList>
    </citation>
    <scope>NUCLEOTIDE SEQUENCE [LARGE SCALE GENOMIC DNA]</scope>
    <source>
        <strain evidence="8 9">CAU 1598</strain>
    </source>
</reference>
<keyword evidence="2 6" id="KW-0812">Transmembrane</keyword>
<dbReference type="InterPro" id="IPR050925">
    <property type="entry name" value="Rhomboid_protease_S54"/>
</dbReference>
<feature type="compositionally biased region" description="Basic and acidic residues" evidence="5">
    <location>
        <begin position="233"/>
        <end position="246"/>
    </location>
</feature>
<organism evidence="8 9">
    <name type="scientific">Pseudomarimonas arenosa</name>
    <dbReference type="NCBI Taxonomy" id="2774145"/>
    <lineage>
        <taxon>Bacteria</taxon>
        <taxon>Pseudomonadati</taxon>
        <taxon>Pseudomonadota</taxon>
        <taxon>Gammaproteobacteria</taxon>
        <taxon>Lysobacterales</taxon>
        <taxon>Lysobacteraceae</taxon>
        <taxon>Pseudomarimonas</taxon>
    </lineage>
</organism>
<proteinExistence type="predicted"/>
<comment type="caution">
    <text evidence="8">The sequence shown here is derived from an EMBL/GenBank/DDBJ whole genome shotgun (WGS) entry which is preliminary data.</text>
</comment>
<dbReference type="RefSeq" id="WP_192029093.1">
    <property type="nucleotide sequence ID" value="NZ_JACYTR010000012.1"/>
</dbReference>
<evidence type="ECO:0000256" key="6">
    <source>
        <dbReference type="SAM" id="Phobius"/>
    </source>
</evidence>
<dbReference type="AlphaFoldDB" id="A0AAW3ZKZ4"/>
<dbReference type="Gene3D" id="1.20.1540.10">
    <property type="entry name" value="Rhomboid-like"/>
    <property type="match status" value="1"/>
</dbReference>
<name>A0AAW3ZKZ4_9GAMM</name>
<dbReference type="PANTHER" id="PTHR43731">
    <property type="entry name" value="RHOMBOID PROTEASE"/>
    <property type="match status" value="1"/>
</dbReference>
<dbReference type="SUPFAM" id="SSF144091">
    <property type="entry name" value="Rhomboid-like"/>
    <property type="match status" value="1"/>
</dbReference>
<feature type="transmembrane region" description="Helical" evidence="6">
    <location>
        <begin position="21"/>
        <end position="39"/>
    </location>
</feature>
<feature type="domain" description="Peptidase S54 rhomboid" evidence="7">
    <location>
        <begin position="63"/>
        <end position="193"/>
    </location>
</feature>
<sequence>MDLPLPEHQSEHQQQAERRRLWRSALISAGFVALLWWIALLQHAFELPLRGLTLRPGEWTGLIGVLSAPLLHASLAHLVSNTLPLLILGTLTLASLPRAAPRSLLLIWMLAGLGTWLIGRPSAHLGASGIGHGLMFFLFIAGLIRRDRPAIATALLVFFLYGGMVLTVLPREEGVSWEYHLCGAIAGALAAWRWARLDPTPPRRRYSWEDEAEELQPDQEFRLPPPQDVPVLWRREETNETNRPEPRGQVLRFPARSPDVERGND</sequence>
<feature type="transmembrane region" description="Helical" evidence="6">
    <location>
        <begin position="99"/>
        <end position="119"/>
    </location>
</feature>
<dbReference type="GO" id="GO:0006508">
    <property type="term" value="P:proteolysis"/>
    <property type="evidence" value="ECO:0007669"/>
    <property type="project" value="UniProtKB-KW"/>
</dbReference>
<feature type="region of interest" description="Disordered" evidence="5">
    <location>
        <begin position="209"/>
        <end position="265"/>
    </location>
</feature>
<evidence type="ECO:0000313" key="8">
    <source>
        <dbReference type="EMBL" id="MBD8525737.1"/>
    </source>
</evidence>
<feature type="transmembrane region" description="Helical" evidence="6">
    <location>
        <begin position="125"/>
        <end position="144"/>
    </location>
</feature>
<dbReference type="InterPro" id="IPR035952">
    <property type="entry name" value="Rhomboid-like_sf"/>
</dbReference>
<dbReference type="Proteomes" id="UP000613768">
    <property type="component" value="Unassembled WGS sequence"/>
</dbReference>
<keyword evidence="3 6" id="KW-1133">Transmembrane helix</keyword>
<evidence type="ECO:0000256" key="4">
    <source>
        <dbReference type="ARBA" id="ARBA00023136"/>
    </source>
</evidence>
<gene>
    <name evidence="8" type="ORF">IFO71_08270</name>
</gene>
<evidence type="ECO:0000313" key="9">
    <source>
        <dbReference type="Proteomes" id="UP000613768"/>
    </source>
</evidence>
<evidence type="ECO:0000256" key="2">
    <source>
        <dbReference type="ARBA" id="ARBA00022692"/>
    </source>
</evidence>
<protein>
    <submittedName>
        <fullName evidence="8">Rhomboid family intramembrane serine protease</fullName>
    </submittedName>
</protein>
<dbReference type="InterPro" id="IPR022764">
    <property type="entry name" value="Peptidase_S54_rhomboid_dom"/>
</dbReference>
<dbReference type="EMBL" id="JACYTR010000012">
    <property type="protein sequence ID" value="MBD8525737.1"/>
    <property type="molecule type" value="Genomic_DNA"/>
</dbReference>
<keyword evidence="9" id="KW-1185">Reference proteome</keyword>